<feature type="compositionally biased region" description="Low complexity" evidence="1">
    <location>
        <begin position="452"/>
        <end position="465"/>
    </location>
</feature>
<keyword evidence="3" id="KW-1185">Reference proteome</keyword>
<accession>A0ABQ6F7E4</accession>
<dbReference type="EMBL" id="BSPW01000124">
    <property type="protein sequence ID" value="GLT20525.1"/>
    <property type="molecule type" value="Genomic_DNA"/>
</dbReference>
<comment type="caution">
    <text evidence="2">The sequence shown here is derived from an EMBL/GenBank/DDBJ whole genome shotgun (WGS) entry which is preliminary data.</text>
</comment>
<evidence type="ECO:0000313" key="2">
    <source>
        <dbReference type="EMBL" id="GLT20525.1"/>
    </source>
</evidence>
<evidence type="ECO:0000313" key="3">
    <source>
        <dbReference type="Proteomes" id="UP001157138"/>
    </source>
</evidence>
<feature type="region of interest" description="Disordered" evidence="1">
    <location>
        <begin position="235"/>
        <end position="255"/>
    </location>
</feature>
<proteinExistence type="predicted"/>
<reference evidence="3" key="1">
    <citation type="journal article" date="2019" name="Int. J. Syst. Evol. Microbiol.">
        <title>The Global Catalogue of Microorganisms (GCM) 10K type strain sequencing project: providing services to taxonomists for standard genome sequencing and annotation.</title>
        <authorList>
            <consortium name="The Broad Institute Genomics Platform"/>
            <consortium name="The Broad Institute Genome Sequencing Center for Infectious Disease"/>
            <person name="Wu L."/>
            <person name="Ma J."/>
        </authorList>
    </citation>
    <scope>NUCLEOTIDE SEQUENCE [LARGE SCALE GENOMIC DNA]</scope>
    <source>
        <strain evidence="3">NBRC 108723</strain>
    </source>
</reference>
<name>A0ABQ6F7E4_9VIBR</name>
<evidence type="ECO:0008006" key="4">
    <source>
        <dbReference type="Google" id="ProtNLM"/>
    </source>
</evidence>
<evidence type="ECO:0000256" key="1">
    <source>
        <dbReference type="SAM" id="MobiDB-lite"/>
    </source>
</evidence>
<protein>
    <recommendedName>
        <fullName evidence="4">Phage portal protein</fullName>
    </recommendedName>
</protein>
<feature type="compositionally biased region" description="Basic and acidic residues" evidence="1">
    <location>
        <begin position="414"/>
        <end position="431"/>
    </location>
</feature>
<dbReference type="Proteomes" id="UP001157138">
    <property type="component" value="Unassembled WGS sequence"/>
</dbReference>
<dbReference type="Pfam" id="PF05136">
    <property type="entry name" value="Phage_portal_2"/>
    <property type="match status" value="1"/>
</dbReference>
<sequence length="465" mass="51703">MSAYSSTADSALFSDAQVHDNEKSEQALRKEITASHHLIRNNPLLGIGARRFRASCIGGGAKPIFDTKLFSEDFNQAWKEWNLYCDFYGNTNFAGVQALSVVTMLLDGSGFIIRRRTLDPVPLQLQVVSPLSHASELEKQGKGSYVRGGILYSKNGKVKKYAFYKLPRDHPEFDEESVNWLPASDVIHIRDVLHAGQSSAQPWITSGADFAKQYKDNQTIELKSRMKRNAQKVYALKESSPSQHNNGAPGTNAPKEKLVVRAGDVTVLNGVKDIKTASPPEIAGNYQEHNNQVLRMIAGILGITFEMLTGDLTQVNYSSIRAGMINHRRFIGQLRDVVLIPAFNRIIGWFIEAYQLKTAQELPGYFENPYQYLDPTWIWPEWEEIDPLKAAKALVLEIQNDITSMEEVSNGRGKTLDQHLDGIKRSRDASESRGLTPNEAPTESNDERTNADDTASASSGSGDGQ</sequence>
<feature type="region of interest" description="Disordered" evidence="1">
    <location>
        <begin position="408"/>
        <end position="465"/>
    </location>
</feature>
<feature type="compositionally biased region" description="Polar residues" evidence="1">
    <location>
        <begin position="433"/>
        <end position="443"/>
    </location>
</feature>
<feature type="compositionally biased region" description="Polar residues" evidence="1">
    <location>
        <begin position="239"/>
        <end position="249"/>
    </location>
</feature>
<dbReference type="InterPro" id="IPR006429">
    <property type="entry name" value="Phage_lambda_portal"/>
</dbReference>
<dbReference type="RefSeq" id="WP_284194353.1">
    <property type="nucleotide sequence ID" value="NZ_BSPW01000124.1"/>
</dbReference>
<gene>
    <name evidence="2" type="ORF">GCM10007938_43100</name>
</gene>
<organism evidence="2 3">
    <name type="scientific">Vibrio zhanjiangensis</name>
    <dbReference type="NCBI Taxonomy" id="1046128"/>
    <lineage>
        <taxon>Bacteria</taxon>
        <taxon>Pseudomonadati</taxon>
        <taxon>Pseudomonadota</taxon>
        <taxon>Gammaproteobacteria</taxon>
        <taxon>Vibrionales</taxon>
        <taxon>Vibrionaceae</taxon>
        <taxon>Vibrio</taxon>
    </lineage>
</organism>